<dbReference type="PROSITE" id="PS00022">
    <property type="entry name" value="EGF_1"/>
    <property type="match status" value="1"/>
</dbReference>
<dbReference type="EMBL" id="CAJOAZ010018253">
    <property type="protein sequence ID" value="CAF4324319.1"/>
    <property type="molecule type" value="Genomic_DNA"/>
</dbReference>
<accession>A0A820JBW0</accession>
<evidence type="ECO:0000313" key="3">
    <source>
        <dbReference type="Proteomes" id="UP000663844"/>
    </source>
</evidence>
<dbReference type="Proteomes" id="UP000663844">
    <property type="component" value="Unassembled WGS sequence"/>
</dbReference>
<feature type="domain" description="EGF-like" evidence="1">
    <location>
        <begin position="203"/>
        <end position="214"/>
    </location>
</feature>
<reference evidence="2" key="1">
    <citation type="submission" date="2021-02" db="EMBL/GenBank/DDBJ databases">
        <authorList>
            <person name="Nowell W R."/>
        </authorList>
    </citation>
    <scope>NUCLEOTIDE SEQUENCE</scope>
</reference>
<gene>
    <name evidence="2" type="ORF">OXD698_LOCUS47346</name>
</gene>
<comment type="caution">
    <text evidence="2">The sequence shown here is derived from an EMBL/GenBank/DDBJ whole genome shotgun (WGS) entry which is preliminary data.</text>
</comment>
<name>A0A820JBW0_9BILA</name>
<dbReference type="AlphaFoldDB" id="A0A820JBW0"/>
<feature type="non-terminal residue" evidence="2">
    <location>
        <position position="270"/>
    </location>
</feature>
<proteinExistence type="predicted"/>
<feature type="non-terminal residue" evidence="2">
    <location>
        <position position="1"/>
    </location>
</feature>
<organism evidence="2 3">
    <name type="scientific">Adineta steineri</name>
    <dbReference type="NCBI Taxonomy" id="433720"/>
    <lineage>
        <taxon>Eukaryota</taxon>
        <taxon>Metazoa</taxon>
        <taxon>Spiralia</taxon>
        <taxon>Gnathifera</taxon>
        <taxon>Rotifera</taxon>
        <taxon>Eurotatoria</taxon>
        <taxon>Bdelloidea</taxon>
        <taxon>Adinetida</taxon>
        <taxon>Adinetidae</taxon>
        <taxon>Adineta</taxon>
    </lineage>
</organism>
<evidence type="ECO:0000259" key="1">
    <source>
        <dbReference type="PROSITE" id="PS00022"/>
    </source>
</evidence>
<evidence type="ECO:0000313" key="2">
    <source>
        <dbReference type="EMBL" id="CAF4324319.1"/>
    </source>
</evidence>
<protein>
    <recommendedName>
        <fullName evidence="1">EGF-like domain-containing protein</fullName>
    </recommendedName>
</protein>
<dbReference type="InterPro" id="IPR000742">
    <property type="entry name" value="EGF"/>
</dbReference>
<sequence length="270" mass="30797">WNCFDGADEVDCYPTSLINCPSQNHVCFSPETMELMCLAKDKGNNGYIDCFGATDEPQLCREHIYSIEEIGFYCVSNAEEPCTSRHGICDGGEHCNEKSNETFCNHIGSFDFSRVNEICNEKNTPNLSDMEQLLCNLFISQVVPKITHFSLNEKTKSSKSATKDDVNKVSITRMDLESSVHCHRGLDLRVSSENDENLTNLTCLCPPSYYGDTCQYQNQRVSLTMKFQAFYDSWRIPFTIIISLIDNSDQRIIHSYEQITYIPMKNCQTK</sequence>